<feature type="compositionally biased region" description="Polar residues" evidence="1">
    <location>
        <begin position="215"/>
        <end position="224"/>
    </location>
</feature>
<dbReference type="InterPro" id="IPR017210">
    <property type="entry name" value="APP1"/>
</dbReference>
<feature type="compositionally biased region" description="Polar residues" evidence="1">
    <location>
        <begin position="808"/>
        <end position="825"/>
    </location>
</feature>
<proteinExistence type="predicted"/>
<evidence type="ECO:0000313" key="3">
    <source>
        <dbReference type="EMBL" id="USW48068.1"/>
    </source>
</evidence>
<evidence type="ECO:0000259" key="2">
    <source>
        <dbReference type="Pfam" id="PF09949"/>
    </source>
</evidence>
<dbReference type="GO" id="GO:0030479">
    <property type="term" value="C:actin cortical patch"/>
    <property type="evidence" value="ECO:0007669"/>
    <property type="project" value="TreeGrafter"/>
</dbReference>
<dbReference type="InterPro" id="IPR019236">
    <property type="entry name" value="APP1_cat"/>
</dbReference>
<feature type="domain" description="Phosphatidate phosphatase APP1 catalytic" evidence="2">
    <location>
        <begin position="356"/>
        <end position="505"/>
    </location>
</feature>
<reference evidence="3" key="1">
    <citation type="submission" date="2022-06" db="EMBL/GenBank/DDBJ databases">
        <title>Complete genome sequences of two strains of the flax pathogen Septoria linicola.</title>
        <authorList>
            <person name="Lapalu N."/>
            <person name="Simon A."/>
            <person name="Demenou B."/>
            <person name="Paumier D."/>
            <person name="Guillot M.-P."/>
            <person name="Gout L."/>
            <person name="Valade R."/>
        </authorList>
    </citation>
    <scope>NUCLEOTIDE SEQUENCE</scope>
    <source>
        <strain evidence="3">SE15195</strain>
    </source>
</reference>
<gene>
    <name evidence="3" type="ORF">Slin15195_G013870</name>
</gene>
<dbReference type="EMBL" id="CP099418">
    <property type="protein sequence ID" value="USW48068.1"/>
    <property type="molecule type" value="Genomic_DNA"/>
</dbReference>
<evidence type="ECO:0000313" key="4">
    <source>
        <dbReference type="Proteomes" id="UP001056384"/>
    </source>
</evidence>
<feature type="compositionally biased region" description="Low complexity" evidence="1">
    <location>
        <begin position="242"/>
        <end position="253"/>
    </location>
</feature>
<feature type="region of interest" description="Disordered" evidence="1">
    <location>
        <begin position="513"/>
        <end position="554"/>
    </location>
</feature>
<feature type="compositionally biased region" description="Polar residues" evidence="1">
    <location>
        <begin position="757"/>
        <end position="782"/>
    </location>
</feature>
<feature type="region of interest" description="Disordered" evidence="1">
    <location>
        <begin position="206"/>
        <end position="268"/>
    </location>
</feature>
<organism evidence="3 4">
    <name type="scientific">Septoria linicola</name>
    <dbReference type="NCBI Taxonomy" id="215465"/>
    <lineage>
        <taxon>Eukaryota</taxon>
        <taxon>Fungi</taxon>
        <taxon>Dikarya</taxon>
        <taxon>Ascomycota</taxon>
        <taxon>Pezizomycotina</taxon>
        <taxon>Dothideomycetes</taxon>
        <taxon>Dothideomycetidae</taxon>
        <taxon>Mycosphaerellales</taxon>
        <taxon>Mycosphaerellaceae</taxon>
        <taxon>Septoria</taxon>
    </lineage>
</organism>
<dbReference type="PIRSF" id="PIRSF037464">
    <property type="entry name" value="UCP037464_APP1"/>
    <property type="match status" value="1"/>
</dbReference>
<dbReference type="InterPro" id="IPR036412">
    <property type="entry name" value="HAD-like_sf"/>
</dbReference>
<dbReference type="AlphaFoldDB" id="A0A9Q9AJH8"/>
<dbReference type="InterPro" id="IPR052935">
    <property type="entry name" value="Mg2+_PAP"/>
</dbReference>
<feature type="region of interest" description="Disordered" evidence="1">
    <location>
        <begin position="156"/>
        <end position="184"/>
    </location>
</feature>
<dbReference type="Gene3D" id="6.10.140.100">
    <property type="match status" value="1"/>
</dbReference>
<feature type="region of interest" description="Disordered" evidence="1">
    <location>
        <begin position="1"/>
        <end position="30"/>
    </location>
</feature>
<sequence>MAYTGARSDRSYTEALGLRGDSSKPGARRKKLAGYLKTANDFRQSYFSQDGARESHSVEDGPGAFPDAAVVRSGNEEMILFPSYARHHVKSKHQPTATPGREMSEEEYWRCEWDRNEDINAIVDVDVRGWIYTPAKGQHTRKQRMVIGLARQLSGIPAPATSTRPGDNGYASQVPSRASSPTRQQDEDLIALEADNIVRKGQHEERYAQRGAFSEQPSKATDNDSLYGDVPERGRPKSAYASSITSQDSDSPSVTPVNKRQSWSQPGKMTSAELAVANAHLLARLKPFMANPLAESPISAFFYNEKVSRQQTVYTDASGHFSFRAALDFVPTHVRVLASEKLSATEEVHITAPEGVSLISDIDDTIKHSAISAGAREIFRNAFIRELHDLTIEGVREWYTTLADMGVKIHYVSNSPWQMYPVLTTFFKMANLPKGSFHLKQYSGMLQGIFEPAAERKKGSLEKIMRDFPERRFVLVGDSGEADLEVYSEVALANPGRVLGIFIRDVTTSSKTGYFDSNSSPGGSGKHSRNHSRHMSGESLTLSKRLSRPNDIKDDDADLKSAIAASLEDMEAETRRARRSINPDAVPGDYPTSGRNAHLSTPRLPSRPQTQRNISGGSFVDAPEEDLIDFSDPEPSKPWVGSSHRDLAPPELSVSTGQRSAVSPSPPPKPAGLKSPPPEAPGSSAPGIGHKTPPPRPRKPSSAVVPQNLPQAQAHQPSPLSQVQRQESTRKPPPPPPERRMFKGTIAKAMPMPGSYLASNQPKVKTSSAGSSPLTRPMTATKSFEDFSLPSSAMNRLMAPPPPRREGTTLSTYSTTARQKQNNRMSGAWPDDDGLPGSPGEGVSKKEYLWQQRWQRAKTVLERNGVTLRTWRTGADVADVCVKLVEQELRRIERGGTHDRNRNASGRK</sequence>
<feature type="compositionally biased region" description="Polar residues" evidence="1">
    <location>
        <begin position="160"/>
        <end position="183"/>
    </location>
</feature>
<feature type="compositionally biased region" description="Pro residues" evidence="1">
    <location>
        <begin position="664"/>
        <end position="680"/>
    </location>
</feature>
<dbReference type="Pfam" id="PF09949">
    <property type="entry name" value="APP1_cat"/>
    <property type="match status" value="1"/>
</dbReference>
<evidence type="ECO:0000256" key="1">
    <source>
        <dbReference type="SAM" id="MobiDB-lite"/>
    </source>
</evidence>
<keyword evidence="4" id="KW-1185">Reference proteome</keyword>
<feature type="compositionally biased region" description="Acidic residues" evidence="1">
    <location>
        <begin position="622"/>
        <end position="632"/>
    </location>
</feature>
<feature type="region of interest" description="Disordered" evidence="1">
    <location>
        <begin position="569"/>
        <end position="843"/>
    </location>
</feature>
<feature type="compositionally biased region" description="Polar residues" evidence="1">
    <location>
        <begin position="254"/>
        <end position="268"/>
    </location>
</feature>
<name>A0A9Q9AJH8_9PEZI</name>
<feature type="compositionally biased region" description="Polar residues" evidence="1">
    <location>
        <begin position="607"/>
        <end position="616"/>
    </location>
</feature>
<dbReference type="Proteomes" id="UP001056384">
    <property type="component" value="Chromosome 1"/>
</dbReference>
<dbReference type="SUPFAM" id="SSF56784">
    <property type="entry name" value="HAD-like"/>
    <property type="match status" value="1"/>
</dbReference>
<dbReference type="GO" id="GO:0008195">
    <property type="term" value="F:phosphatidate phosphatase activity"/>
    <property type="evidence" value="ECO:0007669"/>
    <property type="project" value="InterPro"/>
</dbReference>
<feature type="compositionally biased region" description="Polar residues" evidence="1">
    <location>
        <begin position="708"/>
        <end position="726"/>
    </location>
</feature>
<dbReference type="PANTHER" id="PTHR28208">
    <property type="entry name" value="PHOSPHATIDATE PHOSPHATASE APP1"/>
    <property type="match status" value="1"/>
</dbReference>
<dbReference type="PANTHER" id="PTHR28208:SF3">
    <property type="entry name" value="PHOSPHATIDATE PHOSPHATASE APP1"/>
    <property type="match status" value="1"/>
</dbReference>
<protein>
    <submittedName>
        <fullName evidence="3">Actin patch protein</fullName>
    </submittedName>
</protein>
<accession>A0A9Q9AJH8</accession>